<feature type="region of interest" description="Disordered" evidence="1">
    <location>
        <begin position="240"/>
        <end position="260"/>
    </location>
</feature>
<dbReference type="GeneID" id="108675815"/>
<protein>
    <submittedName>
        <fullName evidence="5">Uncharacterized protein LOC108675815</fullName>
    </submittedName>
</protein>
<dbReference type="GO" id="GO:0050808">
    <property type="term" value="P:synapse organization"/>
    <property type="evidence" value="ECO:0007669"/>
    <property type="project" value="TreeGrafter"/>
</dbReference>
<dbReference type="SMART" id="SM00408">
    <property type="entry name" value="IGc2"/>
    <property type="match status" value="2"/>
</dbReference>
<keyword evidence="4" id="KW-1185">Reference proteome</keyword>
<evidence type="ECO:0000259" key="3">
    <source>
        <dbReference type="PROSITE" id="PS50835"/>
    </source>
</evidence>
<dbReference type="InterPro" id="IPR003599">
    <property type="entry name" value="Ig_sub"/>
</dbReference>
<dbReference type="Gene3D" id="2.60.40.10">
    <property type="entry name" value="Immunoglobulins"/>
    <property type="match status" value="2"/>
</dbReference>
<feature type="chain" id="PRO_5034926490" evidence="2">
    <location>
        <begin position="20"/>
        <end position="649"/>
    </location>
</feature>
<dbReference type="InterPro" id="IPR003598">
    <property type="entry name" value="Ig_sub2"/>
</dbReference>
<dbReference type="InterPro" id="IPR037448">
    <property type="entry name" value="Zig-8"/>
</dbReference>
<feature type="region of interest" description="Disordered" evidence="1">
    <location>
        <begin position="64"/>
        <end position="209"/>
    </location>
</feature>
<accession>A0A8B7NZZ0</accession>
<evidence type="ECO:0000313" key="5">
    <source>
        <dbReference type="RefSeq" id="XP_018019333.1"/>
    </source>
</evidence>
<dbReference type="InterPro" id="IPR013106">
    <property type="entry name" value="Ig_V-set"/>
</dbReference>
<gene>
    <name evidence="5" type="primary">LOC108675815</name>
</gene>
<proteinExistence type="predicted"/>
<dbReference type="PANTHER" id="PTHR23279:SF21">
    <property type="entry name" value="DEFECTIVE PROBOSCIS EXTENSION RESPONSE 11, ISOFORM B-RELATED"/>
    <property type="match status" value="1"/>
</dbReference>
<dbReference type="InterPro" id="IPR036179">
    <property type="entry name" value="Ig-like_dom_sf"/>
</dbReference>
<dbReference type="Pfam" id="PF07679">
    <property type="entry name" value="I-set"/>
    <property type="match status" value="1"/>
</dbReference>
<dbReference type="PROSITE" id="PS50835">
    <property type="entry name" value="IG_LIKE"/>
    <property type="match status" value="2"/>
</dbReference>
<keyword evidence="2" id="KW-0732">Signal</keyword>
<dbReference type="SMART" id="SM00406">
    <property type="entry name" value="IGv"/>
    <property type="match status" value="2"/>
</dbReference>
<dbReference type="RefSeq" id="XP_018019333.1">
    <property type="nucleotide sequence ID" value="XM_018163844.2"/>
</dbReference>
<reference evidence="5" key="1">
    <citation type="submission" date="2025-08" db="UniProtKB">
        <authorList>
            <consortium name="RefSeq"/>
        </authorList>
    </citation>
    <scope>IDENTIFICATION</scope>
    <source>
        <tissue evidence="5">Whole organism</tissue>
    </source>
</reference>
<sequence length="649" mass="72788">MRGWMTLTHILWTALYCHCSATLSPPLPSTYYAPFPSFSNNSTAPFLTVDDIISFMRDSAKANSFSTSVGRQKIQSNRSIQNATLSPHHTSEQLLRVWGDGPQNNPKQQANPATTTQEEIFQQQQSSVQWHSTEHRERGGTNNLASRLDRSPQERGRRKKRGAELERSLRSNADRKRSVYENIPPITSQRRRSLEVQNSEQDEEVHHNQRLNQIYLSGSLRGSSSDYFLRDNLHRSETMSTELPPFIPKGKSPSVFSPSNVHEGLRCRRNAIQSYRSRTWTINSNEWNNQSTGRNRRSTVRCKRRSFLGVGPPSFHVSSPKNITAQLGASAYLPCRIKNLGNKSVSWFRKRDSHILTVDRNTFIADDRFSAWHEGGTQSWTLRIQYAQFRDAGDYECQVSTICKRHSAEVSTQPKEPSAVISGTQDQFVRAGSTVTLTCELHNTVEEPSFIFWYQDGTRLIHAAGGRLVIGAAVRVASDRHASSLTIRRAAPRDSGNYTCAPASIDPASVTLHVLHDEHPAAMQHGTTNRGPAAVAATTAVTAVVVCQLVMSANVQQPSTYSLLALVCWTAFSTSSIALSFCFNVIKVFDIHNCVRNFVSITQRNKQREIDKEGNPTASKTWPQNPDFLEVTEVVCKLESPREVRTSKT</sequence>
<dbReference type="GO" id="GO:0032589">
    <property type="term" value="C:neuron projection membrane"/>
    <property type="evidence" value="ECO:0007669"/>
    <property type="project" value="TreeGrafter"/>
</dbReference>
<dbReference type="CDD" id="cd00099">
    <property type="entry name" value="IgV"/>
    <property type="match status" value="1"/>
</dbReference>
<dbReference type="InterPro" id="IPR007110">
    <property type="entry name" value="Ig-like_dom"/>
</dbReference>
<dbReference type="InterPro" id="IPR013783">
    <property type="entry name" value="Ig-like_fold"/>
</dbReference>
<dbReference type="Pfam" id="PF13927">
    <property type="entry name" value="Ig_3"/>
    <property type="match status" value="1"/>
</dbReference>
<feature type="domain" description="Ig-like" evidence="3">
    <location>
        <begin position="313"/>
        <end position="411"/>
    </location>
</feature>
<evidence type="ECO:0000256" key="1">
    <source>
        <dbReference type="SAM" id="MobiDB-lite"/>
    </source>
</evidence>
<dbReference type="InterPro" id="IPR013098">
    <property type="entry name" value="Ig_I-set"/>
</dbReference>
<dbReference type="Proteomes" id="UP000694843">
    <property type="component" value="Unplaced"/>
</dbReference>
<feature type="compositionally biased region" description="Polar residues" evidence="1">
    <location>
        <begin position="102"/>
        <end position="121"/>
    </location>
</feature>
<dbReference type="SUPFAM" id="SSF48726">
    <property type="entry name" value="Immunoglobulin"/>
    <property type="match status" value="2"/>
</dbReference>
<dbReference type="FunFam" id="2.60.40.10:FF:000129">
    <property type="entry name" value="CLUMA_CG018772, isoform A"/>
    <property type="match status" value="1"/>
</dbReference>
<feature type="domain" description="Ig-like" evidence="3">
    <location>
        <begin position="417"/>
        <end position="511"/>
    </location>
</feature>
<organism evidence="4 5">
    <name type="scientific">Hyalella azteca</name>
    <name type="common">Amphipod</name>
    <dbReference type="NCBI Taxonomy" id="294128"/>
    <lineage>
        <taxon>Eukaryota</taxon>
        <taxon>Metazoa</taxon>
        <taxon>Ecdysozoa</taxon>
        <taxon>Arthropoda</taxon>
        <taxon>Crustacea</taxon>
        <taxon>Multicrustacea</taxon>
        <taxon>Malacostraca</taxon>
        <taxon>Eumalacostraca</taxon>
        <taxon>Peracarida</taxon>
        <taxon>Amphipoda</taxon>
        <taxon>Senticaudata</taxon>
        <taxon>Talitrida</taxon>
        <taxon>Talitroidea</taxon>
        <taxon>Hyalellidae</taxon>
        <taxon>Hyalella</taxon>
    </lineage>
</organism>
<dbReference type="OrthoDB" id="6354602at2759"/>
<dbReference type="PANTHER" id="PTHR23279">
    <property type="entry name" value="DEFECTIVE PROBOSCIS EXTENSION RESPONSE DPR -RELATED"/>
    <property type="match status" value="1"/>
</dbReference>
<feature type="compositionally biased region" description="Basic and acidic residues" evidence="1">
    <location>
        <begin position="162"/>
        <end position="179"/>
    </location>
</feature>
<dbReference type="KEGG" id="hazt:108675815"/>
<feature type="signal peptide" evidence="2">
    <location>
        <begin position="1"/>
        <end position="19"/>
    </location>
</feature>
<evidence type="ECO:0000313" key="4">
    <source>
        <dbReference type="Proteomes" id="UP000694843"/>
    </source>
</evidence>
<dbReference type="AlphaFoldDB" id="A0A8B7NZZ0"/>
<evidence type="ECO:0000256" key="2">
    <source>
        <dbReference type="SAM" id="SignalP"/>
    </source>
</evidence>
<feature type="compositionally biased region" description="Polar residues" evidence="1">
    <location>
        <begin position="64"/>
        <end position="88"/>
    </location>
</feature>
<dbReference type="SMART" id="SM00409">
    <property type="entry name" value="IG"/>
    <property type="match status" value="2"/>
</dbReference>
<name>A0A8B7NZZ0_HYAAZ</name>